<protein>
    <recommendedName>
        <fullName evidence="2">C6H2-type domain-containing protein</fullName>
    </recommendedName>
</protein>
<dbReference type="OrthoDB" id="277162at2759"/>
<name>A0A0S4IS90_BODSA</name>
<evidence type="ECO:0000313" key="3">
    <source>
        <dbReference type="EMBL" id="CUG05476.1"/>
    </source>
</evidence>
<dbReference type="EMBL" id="CYKH01000538">
    <property type="protein sequence ID" value="CUG05476.1"/>
    <property type="molecule type" value="Genomic_DNA"/>
</dbReference>
<dbReference type="AlphaFoldDB" id="A0A0S4IS90"/>
<feature type="compositionally biased region" description="Basic residues" evidence="1">
    <location>
        <begin position="747"/>
        <end position="765"/>
    </location>
</feature>
<reference evidence="4" key="1">
    <citation type="submission" date="2015-09" db="EMBL/GenBank/DDBJ databases">
        <authorList>
            <consortium name="Pathogen Informatics"/>
        </authorList>
    </citation>
    <scope>NUCLEOTIDE SEQUENCE [LARGE SCALE GENOMIC DNA]</scope>
    <source>
        <strain evidence="4">Lake Konstanz</strain>
    </source>
</reference>
<dbReference type="InterPro" id="IPR031615">
    <property type="entry name" value="Zfn-C6H2"/>
</dbReference>
<feature type="domain" description="C6H2-type" evidence="2">
    <location>
        <begin position="6"/>
        <end position="46"/>
    </location>
</feature>
<feature type="region of interest" description="Disordered" evidence="1">
    <location>
        <begin position="673"/>
        <end position="772"/>
    </location>
</feature>
<evidence type="ECO:0000256" key="1">
    <source>
        <dbReference type="SAM" id="MobiDB-lite"/>
    </source>
</evidence>
<gene>
    <name evidence="3" type="ORF">BSAL_70965</name>
</gene>
<dbReference type="OMA" id="FAWAARC"/>
<accession>A0A0S4IS90</accession>
<dbReference type="Proteomes" id="UP000051952">
    <property type="component" value="Unassembled WGS sequence"/>
</dbReference>
<evidence type="ECO:0000259" key="2">
    <source>
        <dbReference type="Pfam" id="PF15801"/>
    </source>
</evidence>
<proteinExistence type="predicted"/>
<dbReference type="Pfam" id="PF15801">
    <property type="entry name" value="zf-C6H2"/>
    <property type="match status" value="1"/>
</dbReference>
<organism evidence="3 4">
    <name type="scientific">Bodo saltans</name>
    <name type="common">Flagellated protozoan</name>
    <dbReference type="NCBI Taxonomy" id="75058"/>
    <lineage>
        <taxon>Eukaryota</taxon>
        <taxon>Discoba</taxon>
        <taxon>Euglenozoa</taxon>
        <taxon>Kinetoplastea</taxon>
        <taxon>Metakinetoplastina</taxon>
        <taxon>Eubodonida</taxon>
        <taxon>Bodonidae</taxon>
        <taxon>Bodo</taxon>
    </lineage>
</organism>
<keyword evidence="4" id="KW-1185">Reference proteome</keyword>
<sequence length="772" mass="84214">MVLCVGCNVKEAIAFQCPLCQAEEAEDEGFFCSQECFASNWISHRDNFHKGGTVKAGAKRKRTAATEEAKPVEKTAAEAAVPTKGKLERKLKVNAKKVEEKPVEVSSAVAPWQPLPDARDCDSQGWAAVKPALNAKTTKAVVQLPKASTVVSSFWSCAFAGARLVSDIVSQVKGTETVVVCGSQMTTHAFAWAMRCIGIARRARLILSVSDDDMKIHPSKYFSTDVPVVLTSVSLLRSQGKKVATNLSEWMDNRTVIVMPDVANPDELQTLTSKAITFVCQSGEIANTFESDDYSHKMEQLIPMSFAAPVANDALGTRFDNLLSTHAAQGNLLGFVERIINLFSTSKNRVEEVLTNTLFVDWGSAAGAVLAHHKLAFVMRYLADHSDKFAASSADLVKIAVRVIARVAKCLPAIPVADVKSKACNLSLVATVSYLYTDMSSQTVDALGSYWGFSKVIEGTDQLTGLNKTRKEIVSRIRHRYGAKLGPRTAEFLVVLMHLLHDLVTPLSLTVEEVDNATQFSATLAHDVGSLDAFLRLCELFGHSGAAAKTNAKAKGAVAPPSGLVHPPQGAVAVSTPFAALPVSGRRQREVDRLTSMALDEILMAMPRQPVPMYIGDVGNLIGIWTKFNAKYDGSLAYTLSEFLERNPETFKVVGNIVTRLKAGTVEQVRVRFDNDKEEGSDDEDKGRRTRDRKALTGLGSKGKNTPIHHSAKARKKAEKKERNAARYNKNRQTFDKEKMVPGYTKHGPRKLKGRGRKANIRNFKRPAAGPS</sequence>
<dbReference type="VEuPathDB" id="TriTrypDB:BSAL_70965"/>
<evidence type="ECO:0000313" key="4">
    <source>
        <dbReference type="Proteomes" id="UP000051952"/>
    </source>
</evidence>